<dbReference type="Proteomes" id="UP000324832">
    <property type="component" value="Unassembled WGS sequence"/>
</dbReference>
<feature type="compositionally biased region" description="Basic and acidic residues" evidence="1">
    <location>
        <begin position="1"/>
        <end position="18"/>
    </location>
</feature>
<name>A0A5E4PNM0_9NEOP</name>
<evidence type="ECO:0000313" key="2">
    <source>
        <dbReference type="EMBL" id="VVC87423.1"/>
    </source>
</evidence>
<gene>
    <name evidence="2" type="ORF">LSINAPIS_LOCUS1034</name>
</gene>
<sequence length="186" mass="21052">MVETDPGPKKPHNCDVRSDQQLNGQDSKSAELAVKPPLHSPTKFDPEKGDMAASTISYSPCVVSSAHPRRWTSSLCRSSSPRHRLVEQYHLHRHDGGGVRMGLSGGLTGSKAGAHRHLHHQRPCNRRFLLQSKLRAFHTRRFRSCHLVILRGVSAKKEKRCYVEFYGRILDSWQLVRGRISLGYHS</sequence>
<evidence type="ECO:0000256" key="1">
    <source>
        <dbReference type="SAM" id="MobiDB-lite"/>
    </source>
</evidence>
<accession>A0A5E4PNM0</accession>
<feature type="region of interest" description="Disordered" evidence="1">
    <location>
        <begin position="1"/>
        <end position="50"/>
    </location>
</feature>
<keyword evidence="3" id="KW-1185">Reference proteome</keyword>
<organism evidence="2 3">
    <name type="scientific">Leptidea sinapis</name>
    <dbReference type="NCBI Taxonomy" id="189913"/>
    <lineage>
        <taxon>Eukaryota</taxon>
        <taxon>Metazoa</taxon>
        <taxon>Ecdysozoa</taxon>
        <taxon>Arthropoda</taxon>
        <taxon>Hexapoda</taxon>
        <taxon>Insecta</taxon>
        <taxon>Pterygota</taxon>
        <taxon>Neoptera</taxon>
        <taxon>Endopterygota</taxon>
        <taxon>Lepidoptera</taxon>
        <taxon>Glossata</taxon>
        <taxon>Ditrysia</taxon>
        <taxon>Papilionoidea</taxon>
        <taxon>Pieridae</taxon>
        <taxon>Dismorphiinae</taxon>
        <taxon>Leptidea</taxon>
    </lineage>
</organism>
<evidence type="ECO:0000313" key="3">
    <source>
        <dbReference type="Proteomes" id="UP000324832"/>
    </source>
</evidence>
<dbReference type="EMBL" id="FZQP02000115">
    <property type="protein sequence ID" value="VVC87423.1"/>
    <property type="molecule type" value="Genomic_DNA"/>
</dbReference>
<protein>
    <submittedName>
        <fullName evidence="2">Uncharacterized protein</fullName>
    </submittedName>
</protein>
<dbReference type="AlphaFoldDB" id="A0A5E4PNM0"/>
<proteinExistence type="predicted"/>
<reference evidence="2 3" key="1">
    <citation type="submission" date="2017-07" db="EMBL/GenBank/DDBJ databases">
        <authorList>
            <person name="Talla V."/>
            <person name="Backstrom N."/>
        </authorList>
    </citation>
    <scope>NUCLEOTIDE SEQUENCE [LARGE SCALE GENOMIC DNA]</scope>
</reference>